<dbReference type="GO" id="GO:0005886">
    <property type="term" value="C:plasma membrane"/>
    <property type="evidence" value="ECO:0007669"/>
    <property type="project" value="UniProtKB-SubCell"/>
</dbReference>
<dbReference type="PANTHER" id="PTHR21137:SF35">
    <property type="entry name" value="ODORANT RECEPTOR 19A-RELATED"/>
    <property type="match status" value="1"/>
</dbReference>
<evidence type="ECO:0000256" key="9">
    <source>
        <dbReference type="ARBA" id="ARBA00023224"/>
    </source>
</evidence>
<keyword evidence="9" id="KW-0807">Transducer</keyword>
<keyword evidence="8" id="KW-0675">Receptor</keyword>
<dbReference type="EMBL" id="VTPC01008806">
    <property type="protein sequence ID" value="KAF2892330.1"/>
    <property type="molecule type" value="Genomic_DNA"/>
</dbReference>
<sequence>HSYHIQVRHGIVFTIVTLQLGFLCIPANYITREAAAVSDALYFSNWYSHHFPSLKGPLLLIMQRSQNEIIITGGGLVTINAGTVMN</sequence>
<evidence type="ECO:0000256" key="4">
    <source>
        <dbReference type="ARBA" id="ARBA00022692"/>
    </source>
</evidence>
<evidence type="ECO:0000256" key="8">
    <source>
        <dbReference type="ARBA" id="ARBA00023170"/>
    </source>
</evidence>
<dbReference type="Pfam" id="PF02949">
    <property type="entry name" value="7tm_6"/>
    <property type="match status" value="1"/>
</dbReference>
<keyword evidence="5" id="KW-0552">Olfaction</keyword>
<dbReference type="GO" id="GO:0004984">
    <property type="term" value="F:olfactory receptor activity"/>
    <property type="evidence" value="ECO:0007669"/>
    <property type="project" value="InterPro"/>
</dbReference>
<dbReference type="AlphaFoldDB" id="A0A8K0CZX7"/>
<keyword evidence="7" id="KW-0472">Membrane</keyword>
<dbReference type="InterPro" id="IPR004117">
    <property type="entry name" value="7tm6_olfct_rcpt"/>
</dbReference>
<dbReference type="OrthoDB" id="7677057at2759"/>
<comment type="subcellular location">
    <subcellularLocation>
        <location evidence="1">Cell membrane</location>
        <topology evidence="1">Multi-pass membrane protein</topology>
    </subcellularLocation>
</comment>
<evidence type="ECO:0000256" key="7">
    <source>
        <dbReference type="ARBA" id="ARBA00023136"/>
    </source>
</evidence>
<organism evidence="10 11">
    <name type="scientific">Ignelater luminosus</name>
    <name type="common">Cucubano</name>
    <name type="synonym">Pyrophorus luminosus</name>
    <dbReference type="NCBI Taxonomy" id="2038154"/>
    <lineage>
        <taxon>Eukaryota</taxon>
        <taxon>Metazoa</taxon>
        <taxon>Ecdysozoa</taxon>
        <taxon>Arthropoda</taxon>
        <taxon>Hexapoda</taxon>
        <taxon>Insecta</taxon>
        <taxon>Pterygota</taxon>
        <taxon>Neoptera</taxon>
        <taxon>Endopterygota</taxon>
        <taxon>Coleoptera</taxon>
        <taxon>Polyphaga</taxon>
        <taxon>Elateriformia</taxon>
        <taxon>Elateroidea</taxon>
        <taxon>Elateridae</taxon>
        <taxon>Agrypninae</taxon>
        <taxon>Pyrophorini</taxon>
        <taxon>Ignelater</taxon>
    </lineage>
</organism>
<evidence type="ECO:0000256" key="5">
    <source>
        <dbReference type="ARBA" id="ARBA00022725"/>
    </source>
</evidence>
<evidence type="ECO:0000256" key="3">
    <source>
        <dbReference type="ARBA" id="ARBA00022606"/>
    </source>
</evidence>
<evidence type="ECO:0000313" key="11">
    <source>
        <dbReference type="Proteomes" id="UP000801492"/>
    </source>
</evidence>
<reference evidence="10" key="1">
    <citation type="submission" date="2019-08" db="EMBL/GenBank/DDBJ databases">
        <title>The genome of the North American firefly Photinus pyralis.</title>
        <authorList>
            <consortium name="Photinus pyralis genome working group"/>
            <person name="Fallon T.R."/>
            <person name="Sander Lower S.E."/>
            <person name="Weng J.-K."/>
        </authorList>
    </citation>
    <scope>NUCLEOTIDE SEQUENCE</scope>
    <source>
        <strain evidence="10">TRF0915ILg1</strain>
        <tissue evidence="10">Whole body</tissue>
    </source>
</reference>
<dbReference type="GO" id="GO:0007165">
    <property type="term" value="P:signal transduction"/>
    <property type="evidence" value="ECO:0007669"/>
    <property type="project" value="UniProtKB-KW"/>
</dbReference>
<keyword evidence="3" id="KW-0716">Sensory transduction</keyword>
<evidence type="ECO:0000256" key="1">
    <source>
        <dbReference type="ARBA" id="ARBA00004651"/>
    </source>
</evidence>
<dbReference type="PANTHER" id="PTHR21137">
    <property type="entry name" value="ODORANT RECEPTOR"/>
    <property type="match status" value="1"/>
</dbReference>
<accession>A0A8K0CZX7</accession>
<evidence type="ECO:0000256" key="6">
    <source>
        <dbReference type="ARBA" id="ARBA00022989"/>
    </source>
</evidence>
<dbReference type="Proteomes" id="UP000801492">
    <property type="component" value="Unassembled WGS sequence"/>
</dbReference>
<evidence type="ECO:0000313" key="10">
    <source>
        <dbReference type="EMBL" id="KAF2892330.1"/>
    </source>
</evidence>
<keyword evidence="2" id="KW-1003">Cell membrane</keyword>
<keyword evidence="6" id="KW-1133">Transmembrane helix</keyword>
<evidence type="ECO:0000256" key="2">
    <source>
        <dbReference type="ARBA" id="ARBA00022475"/>
    </source>
</evidence>
<protein>
    <submittedName>
        <fullName evidence="10">Uncharacterized protein</fullName>
    </submittedName>
</protein>
<dbReference type="GO" id="GO:0005549">
    <property type="term" value="F:odorant binding"/>
    <property type="evidence" value="ECO:0007669"/>
    <property type="project" value="InterPro"/>
</dbReference>
<feature type="non-terminal residue" evidence="10">
    <location>
        <position position="1"/>
    </location>
</feature>
<feature type="non-terminal residue" evidence="10">
    <location>
        <position position="86"/>
    </location>
</feature>
<proteinExistence type="predicted"/>
<gene>
    <name evidence="10" type="ORF">ILUMI_13842</name>
</gene>
<keyword evidence="4" id="KW-0812">Transmembrane</keyword>
<comment type="caution">
    <text evidence="10">The sequence shown here is derived from an EMBL/GenBank/DDBJ whole genome shotgun (WGS) entry which is preliminary data.</text>
</comment>
<keyword evidence="11" id="KW-1185">Reference proteome</keyword>
<name>A0A8K0CZX7_IGNLU</name>